<evidence type="ECO:0000313" key="2">
    <source>
        <dbReference type="EMBL" id="KAK3029489.1"/>
    </source>
</evidence>
<dbReference type="Proteomes" id="UP001188597">
    <property type="component" value="Unassembled WGS sequence"/>
</dbReference>
<protein>
    <submittedName>
        <fullName evidence="2">Uncharacterized protein</fullName>
    </submittedName>
</protein>
<comment type="caution">
    <text evidence="2">The sequence shown here is derived from an EMBL/GenBank/DDBJ whole genome shotgun (WGS) entry which is preliminary data.</text>
</comment>
<feature type="compositionally biased region" description="Basic and acidic residues" evidence="1">
    <location>
        <begin position="57"/>
        <end position="71"/>
    </location>
</feature>
<accession>A0AA89B4U5</accession>
<feature type="compositionally biased region" description="Acidic residues" evidence="1">
    <location>
        <begin position="40"/>
        <end position="56"/>
    </location>
</feature>
<proteinExistence type="predicted"/>
<name>A0AA89B4U5_9ASTE</name>
<feature type="compositionally biased region" description="Basic and acidic residues" evidence="1">
    <location>
        <begin position="28"/>
        <end position="38"/>
    </location>
</feature>
<organism evidence="2 3">
    <name type="scientific">Escallonia herrerae</name>
    <dbReference type="NCBI Taxonomy" id="1293975"/>
    <lineage>
        <taxon>Eukaryota</taxon>
        <taxon>Viridiplantae</taxon>
        <taxon>Streptophyta</taxon>
        <taxon>Embryophyta</taxon>
        <taxon>Tracheophyta</taxon>
        <taxon>Spermatophyta</taxon>
        <taxon>Magnoliopsida</taxon>
        <taxon>eudicotyledons</taxon>
        <taxon>Gunneridae</taxon>
        <taxon>Pentapetalae</taxon>
        <taxon>asterids</taxon>
        <taxon>campanulids</taxon>
        <taxon>Escalloniales</taxon>
        <taxon>Escalloniaceae</taxon>
        <taxon>Escallonia</taxon>
    </lineage>
</organism>
<evidence type="ECO:0000256" key="1">
    <source>
        <dbReference type="SAM" id="MobiDB-lite"/>
    </source>
</evidence>
<evidence type="ECO:0000313" key="3">
    <source>
        <dbReference type="Proteomes" id="UP001188597"/>
    </source>
</evidence>
<sequence length="112" mass="11605">MGTNNGNTDHKSRYQHRSNASFALGKGAAEDNERRIGGAEEVEEEPGGEEAEEGDEGERVGEERQGEHAGDRGQVVDPEVGVVFSDPSRGVGYRVGLGEGGAVGELGPGAAL</sequence>
<keyword evidence="3" id="KW-1185">Reference proteome</keyword>
<feature type="region of interest" description="Disordered" evidence="1">
    <location>
        <begin position="1"/>
        <end position="91"/>
    </location>
</feature>
<gene>
    <name evidence="2" type="ORF">RJ639_037510</name>
</gene>
<dbReference type="EMBL" id="JAVXUP010000378">
    <property type="protein sequence ID" value="KAK3029489.1"/>
    <property type="molecule type" value="Genomic_DNA"/>
</dbReference>
<reference evidence="2" key="1">
    <citation type="submission" date="2022-12" db="EMBL/GenBank/DDBJ databases">
        <title>Draft genome assemblies for two species of Escallonia (Escalloniales).</title>
        <authorList>
            <person name="Chanderbali A."/>
            <person name="Dervinis C."/>
            <person name="Anghel I."/>
            <person name="Soltis D."/>
            <person name="Soltis P."/>
            <person name="Zapata F."/>
        </authorList>
    </citation>
    <scope>NUCLEOTIDE SEQUENCE</scope>
    <source>
        <strain evidence="2">UCBG64.0493</strain>
        <tissue evidence="2">Leaf</tissue>
    </source>
</reference>
<dbReference type="AlphaFoldDB" id="A0AA89B4U5"/>